<evidence type="ECO:0000259" key="1">
    <source>
        <dbReference type="Pfam" id="PF01636"/>
    </source>
</evidence>
<keyword evidence="3" id="KW-1185">Reference proteome</keyword>
<sequence length="314" mass="34137">MQFDYAATAMRPAWSDLPEAVRAGIEGNIAAPVNHSAIAAGGFTPGFAAVLNQHWFVKAAPATVPWLFRAYRREAEVAAVLPTGLPMPEFRGAAQLDDGGTTWQLLFFAAESGTVPGNPWTDSALDAIESALLLVDTELTPAPVGLEPEDLARTWREHPRLDEVFPAPMPDFVPDLSVAGRSELQTLLCGAPTALAGESLLHNDLRPDNILLTERGALFCDWNYLARGPRWADWVVMLAYARFDGLDVADRLVGSALSRDADPEHIDSWLALLLAYMLQAGGQAEIADSPALRGHQKFSAGMLLDWLIERRDLS</sequence>
<evidence type="ECO:0000313" key="3">
    <source>
        <dbReference type="Proteomes" id="UP001185069"/>
    </source>
</evidence>
<proteinExistence type="predicted"/>
<dbReference type="InterPro" id="IPR002575">
    <property type="entry name" value="Aminoglycoside_PTrfase"/>
</dbReference>
<gene>
    <name evidence="2" type="ORF">JOE69_000839</name>
</gene>
<feature type="domain" description="Aminoglycoside phosphotransferase" evidence="1">
    <location>
        <begin position="53"/>
        <end position="247"/>
    </location>
</feature>
<comment type="caution">
    <text evidence="2">The sequence shown here is derived from an EMBL/GenBank/DDBJ whole genome shotgun (WGS) entry which is preliminary data.</text>
</comment>
<dbReference type="EMBL" id="JAVDQF010000001">
    <property type="protein sequence ID" value="MDR6268601.1"/>
    <property type="molecule type" value="Genomic_DNA"/>
</dbReference>
<evidence type="ECO:0000313" key="2">
    <source>
        <dbReference type="EMBL" id="MDR6268601.1"/>
    </source>
</evidence>
<dbReference type="Gene3D" id="3.90.1200.10">
    <property type="match status" value="1"/>
</dbReference>
<name>A0ABU1J847_9MICC</name>
<dbReference type="Pfam" id="PF01636">
    <property type="entry name" value="APH"/>
    <property type="match status" value="1"/>
</dbReference>
<dbReference type="InterPro" id="IPR011009">
    <property type="entry name" value="Kinase-like_dom_sf"/>
</dbReference>
<dbReference type="Proteomes" id="UP001185069">
    <property type="component" value="Unassembled WGS sequence"/>
</dbReference>
<accession>A0ABU1J847</accession>
<reference evidence="2 3" key="1">
    <citation type="submission" date="2023-07" db="EMBL/GenBank/DDBJ databases">
        <title>Sequencing the genomes of 1000 actinobacteria strains.</title>
        <authorList>
            <person name="Klenk H.-P."/>
        </authorList>
    </citation>
    <scope>NUCLEOTIDE SEQUENCE [LARGE SCALE GENOMIC DNA]</scope>
    <source>
        <strain evidence="2 3">DSM 14555</strain>
    </source>
</reference>
<protein>
    <recommendedName>
        <fullName evidence="1">Aminoglycoside phosphotransferase domain-containing protein</fullName>
    </recommendedName>
</protein>
<dbReference type="SUPFAM" id="SSF56112">
    <property type="entry name" value="Protein kinase-like (PK-like)"/>
    <property type="match status" value="1"/>
</dbReference>
<organism evidence="2 3">
    <name type="scientific">Arthrobacter russicus</name>
    <dbReference type="NCBI Taxonomy" id="172040"/>
    <lineage>
        <taxon>Bacteria</taxon>
        <taxon>Bacillati</taxon>
        <taxon>Actinomycetota</taxon>
        <taxon>Actinomycetes</taxon>
        <taxon>Micrococcales</taxon>
        <taxon>Micrococcaceae</taxon>
        <taxon>Arthrobacter</taxon>
    </lineage>
</organism>
<dbReference type="RefSeq" id="WP_309796346.1">
    <property type="nucleotide sequence ID" value="NZ_BAAAHY010000006.1"/>
</dbReference>